<dbReference type="PATRIC" id="fig|1076.23.peg.2017"/>
<dbReference type="RefSeq" id="WP_044417858.1">
    <property type="nucleotide sequence ID" value="NZ_JXXE01000687.1"/>
</dbReference>
<reference evidence="2 3" key="1">
    <citation type="submission" date="2014-11" db="EMBL/GenBank/DDBJ databases">
        <title>Genomics and ecophysiology of heterotrophic nitrogen fixing bacteria isolated from estuarine surface water.</title>
        <authorList>
            <person name="Bentzon-Tilia M."/>
            <person name="Severin I."/>
            <person name="Hansen L.H."/>
            <person name="Riemann L."/>
        </authorList>
    </citation>
    <scope>NUCLEOTIDE SEQUENCE [LARGE SCALE GENOMIC DNA]</scope>
    <source>
        <strain evidence="2 3">BAL398</strain>
    </source>
</reference>
<accession>A0A0D7E3S3</accession>
<proteinExistence type="predicted"/>
<dbReference type="InterPro" id="IPR032879">
    <property type="entry name" value="FixG_C"/>
</dbReference>
<name>A0A0D7E3S3_RHOPL</name>
<protein>
    <submittedName>
        <fullName evidence="2">(Fe-S)-binding protein</fullName>
    </submittedName>
</protein>
<dbReference type="EMBL" id="JXXE01000687">
    <property type="protein sequence ID" value="KIZ34222.1"/>
    <property type="molecule type" value="Genomic_DNA"/>
</dbReference>
<sequence length="138" mass="14564">IALVGAIMIYALATRSSLDINVLHERNPLFVALSDGGVRNDYTLRILNKGADRAFEIGVVGLPGARLHAIGIPPRASDRLTIEVGQDQTREVRISLQVPGNMVPTAPTSITIQAKDLATGQIASTKDNFVPPASGGNP</sequence>
<dbReference type="AlphaFoldDB" id="A0A0D7E3S3"/>
<dbReference type="Gene3D" id="2.60.40.10">
    <property type="entry name" value="Immunoglobulins"/>
    <property type="match status" value="1"/>
</dbReference>
<dbReference type="Proteomes" id="UP000032515">
    <property type="component" value="Unassembled WGS sequence"/>
</dbReference>
<dbReference type="Pfam" id="PF11614">
    <property type="entry name" value="FixG_C"/>
    <property type="match status" value="1"/>
</dbReference>
<organism evidence="2 3">
    <name type="scientific">Rhodopseudomonas palustris</name>
    <dbReference type="NCBI Taxonomy" id="1076"/>
    <lineage>
        <taxon>Bacteria</taxon>
        <taxon>Pseudomonadati</taxon>
        <taxon>Pseudomonadota</taxon>
        <taxon>Alphaproteobacteria</taxon>
        <taxon>Hyphomicrobiales</taxon>
        <taxon>Nitrobacteraceae</taxon>
        <taxon>Rhodopseudomonas</taxon>
    </lineage>
</organism>
<evidence type="ECO:0000259" key="1">
    <source>
        <dbReference type="Pfam" id="PF11614"/>
    </source>
</evidence>
<feature type="domain" description="FixG C-terminal immunoglobulin-like" evidence="1">
    <location>
        <begin position="8"/>
        <end position="132"/>
    </location>
</feature>
<evidence type="ECO:0000313" key="2">
    <source>
        <dbReference type="EMBL" id="KIZ34222.1"/>
    </source>
</evidence>
<evidence type="ECO:0000313" key="3">
    <source>
        <dbReference type="Proteomes" id="UP000032515"/>
    </source>
</evidence>
<dbReference type="InterPro" id="IPR013783">
    <property type="entry name" value="Ig-like_fold"/>
</dbReference>
<gene>
    <name evidence="2" type="ORF">OO17_27160</name>
</gene>
<feature type="non-terminal residue" evidence="2">
    <location>
        <position position="1"/>
    </location>
</feature>
<comment type="caution">
    <text evidence="2">The sequence shown here is derived from an EMBL/GenBank/DDBJ whole genome shotgun (WGS) entry which is preliminary data.</text>
</comment>